<dbReference type="Pfam" id="PF00018">
    <property type="entry name" value="SH3_1"/>
    <property type="match status" value="1"/>
</dbReference>
<dbReference type="InParanoid" id="H2Z4S7"/>
<dbReference type="SMART" id="SM00326">
    <property type="entry name" value="SH3"/>
    <property type="match status" value="1"/>
</dbReference>
<dbReference type="InterPro" id="IPR036020">
    <property type="entry name" value="WW_dom_sf"/>
</dbReference>
<reference evidence="9" key="1">
    <citation type="submission" date="2003-08" db="EMBL/GenBank/DDBJ databases">
        <authorList>
            <person name="Birren B."/>
            <person name="Nusbaum C."/>
            <person name="Abebe A."/>
            <person name="Abouelleil A."/>
            <person name="Adekoya E."/>
            <person name="Ait-zahra M."/>
            <person name="Allen N."/>
            <person name="Allen T."/>
            <person name="An P."/>
            <person name="Anderson M."/>
            <person name="Anderson S."/>
            <person name="Arachchi H."/>
            <person name="Armbruster J."/>
            <person name="Bachantsang P."/>
            <person name="Baldwin J."/>
            <person name="Barry A."/>
            <person name="Bayul T."/>
            <person name="Blitshsteyn B."/>
            <person name="Bloom T."/>
            <person name="Blye J."/>
            <person name="Boguslavskiy L."/>
            <person name="Borowsky M."/>
            <person name="Boukhgalter B."/>
            <person name="Brunache A."/>
            <person name="Butler J."/>
            <person name="Calixte N."/>
            <person name="Calvo S."/>
            <person name="Camarata J."/>
            <person name="Campo K."/>
            <person name="Chang J."/>
            <person name="Cheshatsang Y."/>
            <person name="Citroen M."/>
            <person name="Collymore A."/>
            <person name="Considine T."/>
            <person name="Cook A."/>
            <person name="Cooke P."/>
            <person name="Corum B."/>
            <person name="Cuomo C."/>
            <person name="David R."/>
            <person name="Dawoe T."/>
            <person name="Degray S."/>
            <person name="Dodge S."/>
            <person name="Dooley K."/>
            <person name="Dorje P."/>
            <person name="Dorjee K."/>
            <person name="Dorris L."/>
            <person name="Duffey N."/>
            <person name="Dupes A."/>
            <person name="Elkins T."/>
            <person name="Engels R."/>
            <person name="Erickson J."/>
            <person name="Farina A."/>
            <person name="Faro S."/>
            <person name="Ferreira P."/>
            <person name="Fischer H."/>
            <person name="Fitzgerald M."/>
            <person name="Foley K."/>
            <person name="Gage D."/>
            <person name="Galagan J."/>
            <person name="Gearin G."/>
            <person name="Gnerre S."/>
            <person name="Gnirke A."/>
            <person name="Goyette A."/>
            <person name="Graham J."/>
            <person name="Grandbois E."/>
            <person name="Gyaltsen K."/>
            <person name="Hafez N."/>
            <person name="Hagopian D."/>
            <person name="Hagos B."/>
            <person name="Hall J."/>
            <person name="Hatcher B."/>
            <person name="Heller A."/>
            <person name="Higgins H."/>
            <person name="Honan T."/>
            <person name="Horn A."/>
            <person name="Houde N."/>
            <person name="Hughes L."/>
            <person name="Hulme W."/>
            <person name="Husby E."/>
            <person name="Iliev I."/>
            <person name="Jaffe D."/>
            <person name="Jones C."/>
            <person name="Kamal M."/>
            <person name="Kamat A."/>
            <person name="Kamvysselis M."/>
            <person name="Karlsson E."/>
            <person name="Kells C."/>
            <person name="Kieu A."/>
            <person name="Kisner P."/>
            <person name="Kodira C."/>
            <person name="Kulbokas E."/>
            <person name="Labutti K."/>
            <person name="Lama D."/>
            <person name="Landers T."/>
            <person name="Leger J."/>
            <person name="Levine S."/>
            <person name="Lewis D."/>
            <person name="Lewis T."/>
            <person name="Lindblad-toh K."/>
            <person name="Liu X."/>
            <person name="Lokyitsang T."/>
            <person name="Lokyitsang Y."/>
            <person name="Lucien O."/>
            <person name="Lui A."/>
            <person name="Ma L.J."/>
            <person name="Mabbitt R."/>
            <person name="Macdonald J."/>
            <person name="Maclean C."/>
            <person name="Major J."/>
            <person name="Manning J."/>
            <person name="Marabella R."/>
            <person name="Maru K."/>
            <person name="Matthews C."/>
            <person name="Mauceli E."/>
            <person name="Mccarthy M."/>
            <person name="Mcdonough S."/>
            <person name="Mcghee T."/>
            <person name="Meldrim J."/>
            <person name="Meneus L."/>
            <person name="Mesirov J."/>
            <person name="Mihalev A."/>
            <person name="Mihova T."/>
            <person name="Mikkelsen T."/>
            <person name="Mlenga V."/>
            <person name="Moru K."/>
            <person name="Mozes J."/>
            <person name="Mulrain L."/>
            <person name="Munson G."/>
            <person name="Naylor J."/>
            <person name="Newes C."/>
            <person name="Nguyen C."/>
            <person name="Nguyen N."/>
            <person name="Nguyen T."/>
            <person name="Nicol R."/>
            <person name="Nielsen C."/>
            <person name="Nizzari M."/>
            <person name="Norbu C."/>
            <person name="Norbu N."/>
            <person name="O'donnell P."/>
            <person name="Okoawo O."/>
            <person name="O'leary S."/>
            <person name="Omotosho B."/>
            <person name="O'neill K."/>
            <person name="Osman S."/>
            <person name="Parker S."/>
            <person name="Perrin D."/>
            <person name="Phunkhang P."/>
            <person name="Piqani B."/>
            <person name="Purcell S."/>
            <person name="Rachupka T."/>
            <person name="Ramasamy U."/>
            <person name="Rameau R."/>
            <person name="Ray V."/>
            <person name="Raymond C."/>
            <person name="Retta R."/>
            <person name="Richardson S."/>
            <person name="Rise C."/>
            <person name="Rodriguez J."/>
            <person name="Rogers J."/>
            <person name="Rogov P."/>
            <person name="Rutman M."/>
            <person name="Schupbach R."/>
            <person name="Seaman C."/>
            <person name="Settipalli S."/>
            <person name="Sharpe T."/>
            <person name="Sheridan J."/>
            <person name="Sherpa N."/>
            <person name="Shi J."/>
            <person name="Smirnov S."/>
            <person name="Smith C."/>
            <person name="Sougnez C."/>
            <person name="Spencer B."/>
            <person name="Stalker J."/>
            <person name="Stange-thomann N."/>
            <person name="Stavropoulos S."/>
            <person name="Stetson K."/>
            <person name="Stone C."/>
            <person name="Stone S."/>
            <person name="Stubbs M."/>
            <person name="Talamas J."/>
            <person name="Tchuinga P."/>
            <person name="Tenzing P."/>
            <person name="Tesfaye S."/>
            <person name="Theodore J."/>
            <person name="Thoulutsang Y."/>
            <person name="Topham K."/>
            <person name="Towey S."/>
            <person name="Tsamla T."/>
            <person name="Tsomo N."/>
            <person name="Vallee D."/>
            <person name="Vassiliev H."/>
            <person name="Venkataraman V."/>
            <person name="Vinson J."/>
            <person name="Vo A."/>
            <person name="Wade C."/>
            <person name="Wang S."/>
            <person name="Wangchuk T."/>
            <person name="Wangdi T."/>
            <person name="Whittaker C."/>
            <person name="Wilkinson J."/>
            <person name="Wu Y."/>
            <person name="Wyman D."/>
            <person name="Yadav S."/>
            <person name="Yang S."/>
            <person name="Yang X."/>
            <person name="Yeager S."/>
            <person name="Yee E."/>
            <person name="Young G."/>
            <person name="Zainoun J."/>
            <person name="Zembeck L."/>
            <person name="Zimmer A."/>
            <person name="Zody M."/>
            <person name="Lander E."/>
        </authorList>
    </citation>
    <scope>NUCLEOTIDE SEQUENCE [LARGE SCALE GENOMIC DNA]</scope>
</reference>
<dbReference type="InterPro" id="IPR027267">
    <property type="entry name" value="AH/BAR_dom_sf"/>
</dbReference>
<protein>
    <recommendedName>
        <fullName evidence="10">Growth arrest-specific protein 7</fullName>
    </recommendedName>
</protein>
<feature type="compositionally biased region" description="Polar residues" evidence="4">
    <location>
        <begin position="153"/>
        <end position="168"/>
    </location>
</feature>
<keyword evidence="1 2" id="KW-0728">SH3 domain</keyword>
<dbReference type="GeneTree" id="ENSGT00940000156268"/>
<evidence type="ECO:0000256" key="1">
    <source>
        <dbReference type="ARBA" id="ARBA00022443"/>
    </source>
</evidence>
<dbReference type="Gene3D" id="2.30.30.40">
    <property type="entry name" value="SH3 Domains"/>
    <property type="match status" value="1"/>
</dbReference>
<organism evidence="8 9">
    <name type="scientific">Ciona savignyi</name>
    <name type="common">Pacific transparent sea squirt</name>
    <dbReference type="NCBI Taxonomy" id="51511"/>
    <lineage>
        <taxon>Eukaryota</taxon>
        <taxon>Metazoa</taxon>
        <taxon>Chordata</taxon>
        <taxon>Tunicata</taxon>
        <taxon>Ascidiacea</taxon>
        <taxon>Phlebobranchia</taxon>
        <taxon>Cionidae</taxon>
        <taxon>Ciona</taxon>
    </lineage>
</organism>
<dbReference type="InterPro" id="IPR031160">
    <property type="entry name" value="F_BAR_dom"/>
</dbReference>
<dbReference type="SUPFAM" id="SSF103657">
    <property type="entry name" value="BAR/IMD domain-like"/>
    <property type="match status" value="1"/>
</dbReference>
<evidence type="ECO:0000259" key="6">
    <source>
        <dbReference type="PROSITE" id="PS50020"/>
    </source>
</evidence>
<dbReference type="GO" id="GO:0005905">
    <property type="term" value="C:clathrin-coated pit"/>
    <property type="evidence" value="ECO:0007669"/>
    <property type="project" value="TreeGrafter"/>
</dbReference>
<name>H2Z4S7_CIOSA</name>
<keyword evidence="3" id="KW-0175">Coiled coil</keyword>
<evidence type="ECO:0000256" key="4">
    <source>
        <dbReference type="SAM" id="MobiDB-lite"/>
    </source>
</evidence>
<dbReference type="InterPro" id="IPR001202">
    <property type="entry name" value="WW_dom"/>
</dbReference>
<dbReference type="Ensembl" id="ENSCSAVT00000012733.1">
    <property type="protein sequence ID" value="ENSCSAVP00000012589.1"/>
    <property type="gene ID" value="ENSCSAVG00000007391.1"/>
</dbReference>
<evidence type="ECO:0008006" key="10">
    <source>
        <dbReference type="Google" id="ProtNLM"/>
    </source>
</evidence>
<dbReference type="SUPFAM" id="SSF50044">
    <property type="entry name" value="SH3-domain"/>
    <property type="match status" value="1"/>
</dbReference>
<feature type="region of interest" description="Disordered" evidence="4">
    <location>
        <begin position="130"/>
        <end position="195"/>
    </location>
</feature>
<dbReference type="HOGENOM" id="CLU_849802_0_0_1"/>
<dbReference type="PROSITE" id="PS50002">
    <property type="entry name" value="SH3"/>
    <property type="match status" value="1"/>
</dbReference>
<dbReference type="eggNOG" id="KOG2398">
    <property type="taxonomic scope" value="Eukaryota"/>
</dbReference>
<dbReference type="PRINTS" id="PR00452">
    <property type="entry name" value="SH3DOMAIN"/>
</dbReference>
<dbReference type="Gene3D" id="2.20.70.10">
    <property type="match status" value="1"/>
</dbReference>
<dbReference type="AlphaFoldDB" id="H2Z4S7"/>
<dbReference type="GO" id="GO:0030136">
    <property type="term" value="C:clathrin-coated vesicle"/>
    <property type="evidence" value="ECO:0007669"/>
    <property type="project" value="TreeGrafter"/>
</dbReference>
<dbReference type="SMART" id="SM00456">
    <property type="entry name" value="WW"/>
    <property type="match status" value="1"/>
</dbReference>
<evidence type="ECO:0000256" key="2">
    <source>
        <dbReference type="PROSITE-ProRule" id="PRU00192"/>
    </source>
</evidence>
<feature type="domain" description="F-BAR" evidence="7">
    <location>
        <begin position="220"/>
        <end position="327"/>
    </location>
</feature>
<dbReference type="PROSITE" id="PS50020">
    <property type="entry name" value="WW_DOMAIN_2"/>
    <property type="match status" value="1"/>
</dbReference>
<evidence type="ECO:0000259" key="7">
    <source>
        <dbReference type="PROSITE" id="PS51741"/>
    </source>
</evidence>
<dbReference type="PANTHER" id="PTHR23065">
    <property type="entry name" value="PROLINE-SERINE-THREONINE PHOSPHATASE INTERACTING PROTEIN 1"/>
    <property type="match status" value="1"/>
</dbReference>
<dbReference type="InterPro" id="IPR001060">
    <property type="entry name" value="FCH_dom"/>
</dbReference>
<accession>H2Z4S7</accession>
<dbReference type="OMA" id="DWEAVAT"/>
<dbReference type="CDD" id="cd00174">
    <property type="entry name" value="SH3"/>
    <property type="match status" value="1"/>
</dbReference>
<keyword evidence="9" id="KW-1185">Reference proteome</keyword>
<reference evidence="8" key="2">
    <citation type="submission" date="2025-08" db="UniProtKB">
        <authorList>
            <consortium name="Ensembl"/>
        </authorList>
    </citation>
    <scope>IDENTIFICATION</scope>
</reference>
<evidence type="ECO:0000259" key="5">
    <source>
        <dbReference type="PROSITE" id="PS50002"/>
    </source>
</evidence>
<evidence type="ECO:0000313" key="9">
    <source>
        <dbReference type="Proteomes" id="UP000007875"/>
    </source>
</evidence>
<proteinExistence type="predicted"/>
<dbReference type="Pfam" id="PF00397">
    <property type="entry name" value="WW"/>
    <property type="match status" value="1"/>
</dbReference>
<dbReference type="GO" id="GO:0005886">
    <property type="term" value="C:plasma membrane"/>
    <property type="evidence" value="ECO:0007669"/>
    <property type="project" value="TreeGrafter"/>
</dbReference>
<dbReference type="GO" id="GO:0048812">
    <property type="term" value="P:neuron projection morphogenesis"/>
    <property type="evidence" value="ECO:0007669"/>
    <property type="project" value="TreeGrafter"/>
</dbReference>
<dbReference type="Proteomes" id="UP000007875">
    <property type="component" value="Unassembled WGS sequence"/>
</dbReference>
<dbReference type="PANTHER" id="PTHR23065:SF57">
    <property type="entry name" value="GROWTH ARREST-SPECIFIC PROTEIN 7"/>
    <property type="match status" value="1"/>
</dbReference>
<dbReference type="Gene3D" id="1.20.1270.60">
    <property type="entry name" value="Arfaptin homology (AH) domain/BAR domain"/>
    <property type="match status" value="1"/>
</dbReference>
<dbReference type="GO" id="GO:0072583">
    <property type="term" value="P:clathrin-dependent endocytosis"/>
    <property type="evidence" value="ECO:0007669"/>
    <property type="project" value="TreeGrafter"/>
</dbReference>
<dbReference type="PROSITE" id="PS51741">
    <property type="entry name" value="F_BAR"/>
    <property type="match status" value="1"/>
</dbReference>
<dbReference type="InterPro" id="IPR036028">
    <property type="entry name" value="SH3-like_dom_sf"/>
</dbReference>
<dbReference type="SUPFAM" id="SSF51045">
    <property type="entry name" value="WW domain"/>
    <property type="match status" value="1"/>
</dbReference>
<sequence length="327" mass="35938">MSEIKCKALYSYDGTGGAEITTLEFDPGDEIRLLTSGESGWWEGEIGDKRGWFPASYVTKLEDEDTKLPPDWEAVATPTGEKYYVNTKTNETAWEIPKPEISANTTTNNGNGIGLHLELTSVINKEGELPSAKDTLPLTTESEPSTPAPKSASPVTPRSKTQPSTPQAKASPLPLRVKSPSTSSFPNGHAGRPRIRMVNGISFPDEKEAKEQTLLQPGKFSYCDYFWGDKVENHTFQSGFCILYQKMLKEKQLSKEMADLFKQREALESQYSKGLLAIAQSMLAAQEEGTLGETLKQVKQATLQEGQDTPRFCKQASSSSGEAIVRS</sequence>
<dbReference type="STRING" id="51511.ENSCSAVP00000012589"/>
<dbReference type="Pfam" id="PF00611">
    <property type="entry name" value="FCH"/>
    <property type="match status" value="1"/>
</dbReference>
<feature type="domain" description="WW" evidence="6">
    <location>
        <begin position="66"/>
        <end position="99"/>
    </location>
</feature>
<feature type="domain" description="SH3" evidence="5">
    <location>
        <begin position="1"/>
        <end position="63"/>
    </location>
</feature>
<reference evidence="8" key="3">
    <citation type="submission" date="2025-09" db="UniProtKB">
        <authorList>
            <consortium name="Ensembl"/>
        </authorList>
    </citation>
    <scope>IDENTIFICATION</scope>
</reference>
<evidence type="ECO:0000313" key="8">
    <source>
        <dbReference type="Ensembl" id="ENSCSAVP00000012589.1"/>
    </source>
</evidence>
<evidence type="ECO:0000256" key="3">
    <source>
        <dbReference type="PROSITE-ProRule" id="PRU01077"/>
    </source>
</evidence>
<dbReference type="InterPro" id="IPR001452">
    <property type="entry name" value="SH3_domain"/>
</dbReference>
<dbReference type="CDD" id="cd00201">
    <property type="entry name" value="WW"/>
    <property type="match status" value="1"/>
</dbReference>
<dbReference type="GO" id="GO:0048268">
    <property type="term" value="P:clathrin coat assembly"/>
    <property type="evidence" value="ECO:0007669"/>
    <property type="project" value="TreeGrafter"/>
</dbReference>